<evidence type="ECO:0000256" key="2">
    <source>
        <dbReference type="SAM" id="Phobius"/>
    </source>
</evidence>
<keyword evidence="2" id="KW-1133">Transmembrane helix</keyword>
<evidence type="ECO:0000313" key="3">
    <source>
        <dbReference type="EMBL" id="CAG5115296.1"/>
    </source>
</evidence>
<name>A0A8S3YLS5_9EUPU</name>
<keyword evidence="4" id="KW-1185">Reference proteome</keyword>
<gene>
    <name evidence="3" type="ORF">CUNI_LOCUS854</name>
</gene>
<evidence type="ECO:0000313" key="4">
    <source>
        <dbReference type="Proteomes" id="UP000678393"/>
    </source>
</evidence>
<dbReference type="Proteomes" id="UP000678393">
    <property type="component" value="Unassembled WGS sequence"/>
</dbReference>
<dbReference type="AlphaFoldDB" id="A0A8S3YLS5"/>
<feature type="non-terminal residue" evidence="3">
    <location>
        <position position="1"/>
    </location>
</feature>
<evidence type="ECO:0000256" key="1">
    <source>
        <dbReference type="SAM" id="MobiDB-lite"/>
    </source>
</evidence>
<sequence>HPSSVSFMPCKVLRLAVFRDSSNFRISGSQRLREAMYGNLLIKGPPNLQAQDSCAAPHKNPFSPPPSPTKGDPICPKRLKSWKMALRYSYVQKCNKTPSNVFCFFLNLIFFYAHLFPYFGFKLMLNCKQISCAFKWLLFWQLCERRISFTEICHRERRQN</sequence>
<protein>
    <submittedName>
        <fullName evidence="3">Uncharacterized protein</fullName>
    </submittedName>
</protein>
<accession>A0A8S3YLS5</accession>
<feature type="region of interest" description="Disordered" evidence="1">
    <location>
        <begin position="52"/>
        <end position="72"/>
    </location>
</feature>
<reference evidence="3" key="1">
    <citation type="submission" date="2021-04" db="EMBL/GenBank/DDBJ databases">
        <authorList>
            <consortium name="Molecular Ecology Group"/>
        </authorList>
    </citation>
    <scope>NUCLEOTIDE SEQUENCE</scope>
</reference>
<keyword evidence="2" id="KW-0472">Membrane</keyword>
<comment type="caution">
    <text evidence="3">The sequence shown here is derived from an EMBL/GenBank/DDBJ whole genome shotgun (WGS) entry which is preliminary data.</text>
</comment>
<keyword evidence="2" id="KW-0812">Transmembrane</keyword>
<organism evidence="3 4">
    <name type="scientific">Candidula unifasciata</name>
    <dbReference type="NCBI Taxonomy" id="100452"/>
    <lineage>
        <taxon>Eukaryota</taxon>
        <taxon>Metazoa</taxon>
        <taxon>Spiralia</taxon>
        <taxon>Lophotrochozoa</taxon>
        <taxon>Mollusca</taxon>
        <taxon>Gastropoda</taxon>
        <taxon>Heterobranchia</taxon>
        <taxon>Euthyneura</taxon>
        <taxon>Panpulmonata</taxon>
        <taxon>Eupulmonata</taxon>
        <taxon>Stylommatophora</taxon>
        <taxon>Helicina</taxon>
        <taxon>Helicoidea</taxon>
        <taxon>Geomitridae</taxon>
        <taxon>Candidula</taxon>
    </lineage>
</organism>
<dbReference type="EMBL" id="CAJHNH020000101">
    <property type="protein sequence ID" value="CAG5115296.1"/>
    <property type="molecule type" value="Genomic_DNA"/>
</dbReference>
<proteinExistence type="predicted"/>
<feature type="transmembrane region" description="Helical" evidence="2">
    <location>
        <begin position="101"/>
        <end position="121"/>
    </location>
</feature>